<evidence type="ECO:0000313" key="3">
    <source>
        <dbReference type="Proteomes" id="UP000054653"/>
    </source>
</evidence>
<reference evidence="2 3" key="1">
    <citation type="submission" date="2015-01" db="EMBL/GenBank/DDBJ databases">
        <title>Evolution of Trichinella species and genotypes.</title>
        <authorList>
            <person name="Korhonen P.K."/>
            <person name="Edoardo P."/>
            <person name="Giuseppe L.R."/>
            <person name="Gasser R.B."/>
        </authorList>
    </citation>
    <scope>NUCLEOTIDE SEQUENCE [LARGE SCALE GENOMIC DNA]</scope>
    <source>
        <strain evidence="2">ISS120</strain>
    </source>
</reference>
<protein>
    <submittedName>
        <fullName evidence="2">Uncharacterized protein</fullName>
    </submittedName>
</protein>
<name>A0A0V0YV07_TRIBR</name>
<dbReference type="EMBL" id="JYDI01006158">
    <property type="protein sequence ID" value="KRY03827.1"/>
    <property type="molecule type" value="Genomic_DNA"/>
</dbReference>
<keyword evidence="3" id="KW-1185">Reference proteome</keyword>
<feature type="transmembrane region" description="Helical" evidence="1">
    <location>
        <begin position="32"/>
        <end position="53"/>
    </location>
</feature>
<gene>
    <name evidence="2" type="ORF">T03_17146</name>
</gene>
<keyword evidence="1" id="KW-0472">Membrane</keyword>
<evidence type="ECO:0000313" key="2">
    <source>
        <dbReference type="EMBL" id="KRY03827.1"/>
    </source>
</evidence>
<dbReference type="Proteomes" id="UP000054653">
    <property type="component" value="Unassembled WGS sequence"/>
</dbReference>
<keyword evidence="1" id="KW-1133">Transmembrane helix</keyword>
<keyword evidence="1" id="KW-0812">Transmembrane</keyword>
<sequence length="55" mass="5955">MRYGPSHILSNLFRFGVANQTLSLTSKWQNCLLGLSSAPICTPLVFAVVLPAIHA</sequence>
<comment type="caution">
    <text evidence="2">The sequence shown here is derived from an EMBL/GenBank/DDBJ whole genome shotgun (WGS) entry which is preliminary data.</text>
</comment>
<accession>A0A0V0YV07</accession>
<dbReference type="AlphaFoldDB" id="A0A0V0YV07"/>
<evidence type="ECO:0000256" key="1">
    <source>
        <dbReference type="SAM" id="Phobius"/>
    </source>
</evidence>
<proteinExistence type="predicted"/>
<organism evidence="2 3">
    <name type="scientific">Trichinella britovi</name>
    <name type="common">Parasitic roundworm</name>
    <dbReference type="NCBI Taxonomy" id="45882"/>
    <lineage>
        <taxon>Eukaryota</taxon>
        <taxon>Metazoa</taxon>
        <taxon>Ecdysozoa</taxon>
        <taxon>Nematoda</taxon>
        <taxon>Enoplea</taxon>
        <taxon>Dorylaimia</taxon>
        <taxon>Trichinellida</taxon>
        <taxon>Trichinellidae</taxon>
        <taxon>Trichinella</taxon>
    </lineage>
</organism>